<name>A0A382N0V0_9ZZZZ</name>
<sequence>MAWHLPTNEVWATVPPHFMPCEDDILNALKAVKYPGYSRDIVSFGIVKNVAVANGAVSVSIHLTSANAEVAQQLKSDCQDALKAIDGVRVAHVQVQQPPGGDQAQPGAPTPGQGPQKAPGIQRVVAVASGKGGVGKSTVSANLSCALAKRGANIGLLDCDIYGPSIPLMMGVNERPAVTEGDEKL</sequence>
<dbReference type="SUPFAM" id="SSF52540">
    <property type="entry name" value="P-loop containing nucleoside triphosphate hydrolases"/>
    <property type="match status" value="1"/>
</dbReference>
<gene>
    <name evidence="5" type="ORF">METZ01_LOCUS307717</name>
</gene>
<keyword evidence="1" id="KW-0547">Nucleotide-binding</keyword>
<organism evidence="5">
    <name type="scientific">marine metagenome</name>
    <dbReference type="NCBI Taxonomy" id="408172"/>
    <lineage>
        <taxon>unclassified sequences</taxon>
        <taxon>metagenomes</taxon>
        <taxon>ecological metagenomes</taxon>
    </lineage>
</organism>
<dbReference type="Gene3D" id="3.40.50.300">
    <property type="entry name" value="P-loop containing nucleotide triphosphate hydrolases"/>
    <property type="match status" value="1"/>
</dbReference>
<dbReference type="InterPro" id="IPR034904">
    <property type="entry name" value="FSCA_dom_sf"/>
</dbReference>
<dbReference type="InterPro" id="IPR002744">
    <property type="entry name" value="MIP18-like"/>
</dbReference>
<reference evidence="5" key="1">
    <citation type="submission" date="2018-05" db="EMBL/GenBank/DDBJ databases">
        <authorList>
            <person name="Lanie J.A."/>
            <person name="Ng W.-L."/>
            <person name="Kazmierczak K.M."/>
            <person name="Andrzejewski T.M."/>
            <person name="Davidsen T.M."/>
            <person name="Wayne K.J."/>
            <person name="Tettelin H."/>
            <person name="Glass J.I."/>
            <person name="Rusch D."/>
            <person name="Podicherti R."/>
            <person name="Tsui H.-C.T."/>
            <person name="Winkler M.E."/>
        </authorList>
    </citation>
    <scope>NUCLEOTIDE SEQUENCE</scope>
</reference>
<evidence type="ECO:0000256" key="1">
    <source>
        <dbReference type="ARBA" id="ARBA00022741"/>
    </source>
</evidence>
<dbReference type="InterPro" id="IPR027417">
    <property type="entry name" value="P-loop_NTPase"/>
</dbReference>
<proteinExistence type="predicted"/>
<dbReference type="Gene3D" id="3.30.300.130">
    <property type="entry name" value="Fe-S cluster assembly (FSCA)"/>
    <property type="match status" value="1"/>
</dbReference>
<feature type="non-terminal residue" evidence="5">
    <location>
        <position position="185"/>
    </location>
</feature>
<dbReference type="SUPFAM" id="SSF117916">
    <property type="entry name" value="Fe-S cluster assembly (FSCA) domain-like"/>
    <property type="match status" value="1"/>
</dbReference>
<evidence type="ECO:0000313" key="5">
    <source>
        <dbReference type="EMBL" id="SVC54863.1"/>
    </source>
</evidence>
<evidence type="ECO:0000259" key="4">
    <source>
        <dbReference type="Pfam" id="PF01883"/>
    </source>
</evidence>
<dbReference type="AlphaFoldDB" id="A0A382N0V0"/>
<dbReference type="Pfam" id="PF01883">
    <property type="entry name" value="FeS_assembly_P"/>
    <property type="match status" value="1"/>
</dbReference>
<dbReference type="InterPro" id="IPR044304">
    <property type="entry name" value="NUBPL-like"/>
</dbReference>
<dbReference type="InterPro" id="IPR033756">
    <property type="entry name" value="YlxH/NBP35"/>
</dbReference>
<dbReference type="EMBL" id="UINC01097282">
    <property type="protein sequence ID" value="SVC54863.1"/>
    <property type="molecule type" value="Genomic_DNA"/>
</dbReference>
<dbReference type="PANTHER" id="PTHR42961">
    <property type="entry name" value="IRON-SULFUR PROTEIN NUBPL"/>
    <property type="match status" value="1"/>
</dbReference>
<feature type="region of interest" description="Disordered" evidence="3">
    <location>
        <begin position="96"/>
        <end position="119"/>
    </location>
</feature>
<dbReference type="GO" id="GO:0005524">
    <property type="term" value="F:ATP binding"/>
    <property type="evidence" value="ECO:0007669"/>
    <property type="project" value="UniProtKB-KW"/>
</dbReference>
<evidence type="ECO:0000256" key="3">
    <source>
        <dbReference type="SAM" id="MobiDB-lite"/>
    </source>
</evidence>
<keyword evidence="2" id="KW-0067">ATP-binding</keyword>
<dbReference type="GO" id="GO:0016226">
    <property type="term" value="P:iron-sulfur cluster assembly"/>
    <property type="evidence" value="ECO:0007669"/>
    <property type="project" value="InterPro"/>
</dbReference>
<accession>A0A382N0V0</accession>
<dbReference type="GO" id="GO:0051539">
    <property type="term" value="F:4 iron, 4 sulfur cluster binding"/>
    <property type="evidence" value="ECO:0007669"/>
    <property type="project" value="TreeGrafter"/>
</dbReference>
<protein>
    <recommendedName>
        <fullName evidence="4">MIP18 family-like domain-containing protein</fullName>
    </recommendedName>
</protein>
<evidence type="ECO:0000256" key="2">
    <source>
        <dbReference type="ARBA" id="ARBA00022840"/>
    </source>
</evidence>
<dbReference type="Pfam" id="PF10609">
    <property type="entry name" value="ParA"/>
    <property type="match status" value="1"/>
</dbReference>
<feature type="domain" description="MIP18 family-like" evidence="4">
    <location>
        <begin position="22"/>
        <end position="95"/>
    </location>
</feature>
<dbReference type="PANTHER" id="PTHR42961:SF2">
    <property type="entry name" value="IRON-SULFUR PROTEIN NUBPL"/>
    <property type="match status" value="1"/>
</dbReference>